<name>A0A9Y3RXQ2_9CICH</name>
<keyword evidence="1" id="KW-0812">Transmembrane</keyword>
<accession>A0A9Y3RXQ2</accession>
<dbReference type="RefSeq" id="XP_005751944.1">
    <property type="nucleotide sequence ID" value="XM_005751887.1"/>
</dbReference>
<dbReference type="GeneID" id="102208130"/>
<feature type="transmembrane region" description="Helical" evidence="1">
    <location>
        <begin position="196"/>
        <end position="216"/>
    </location>
</feature>
<gene>
    <name evidence="3" type="primary">LOC102208130</name>
</gene>
<dbReference type="PANTHER" id="PTHR34488:SF1">
    <property type="entry name" value="SI:CH211-245H14.1-RELATED"/>
    <property type="match status" value="1"/>
</dbReference>
<keyword evidence="2" id="KW-1185">Reference proteome</keyword>
<proteinExistence type="predicted"/>
<dbReference type="PANTHER" id="PTHR34488">
    <property type="entry name" value="SI:CH211-245H14.1-RELATED"/>
    <property type="match status" value="1"/>
</dbReference>
<organism evidence="2 3">
    <name type="scientific">Pundamilia nyererei</name>
    <dbReference type="NCBI Taxonomy" id="303518"/>
    <lineage>
        <taxon>Eukaryota</taxon>
        <taxon>Metazoa</taxon>
        <taxon>Chordata</taxon>
        <taxon>Craniata</taxon>
        <taxon>Vertebrata</taxon>
        <taxon>Euteleostomi</taxon>
        <taxon>Actinopterygii</taxon>
        <taxon>Neopterygii</taxon>
        <taxon>Teleostei</taxon>
        <taxon>Neoteleostei</taxon>
        <taxon>Acanthomorphata</taxon>
        <taxon>Ovalentaria</taxon>
        <taxon>Cichlomorphae</taxon>
        <taxon>Cichliformes</taxon>
        <taxon>Cichlidae</taxon>
        <taxon>African cichlids</taxon>
        <taxon>Pseudocrenilabrinae</taxon>
        <taxon>Haplochromini</taxon>
        <taxon>Pundamilia</taxon>
    </lineage>
</organism>
<evidence type="ECO:0000313" key="3">
    <source>
        <dbReference type="RefSeq" id="XP_005751944.1"/>
    </source>
</evidence>
<evidence type="ECO:0000313" key="2">
    <source>
        <dbReference type="Proteomes" id="UP000695023"/>
    </source>
</evidence>
<protein>
    <submittedName>
        <fullName evidence="3">Uncharacterized protein LOC102208130</fullName>
    </submittedName>
</protein>
<evidence type="ECO:0000256" key="1">
    <source>
        <dbReference type="SAM" id="Phobius"/>
    </source>
</evidence>
<sequence>MVQRHESWKKFFVWEAGKTNGAHFPVVQMLKSIGQTDVTSATECDYLLVFCPVVSRVGTDIGEALHNITPGKPVILVVMHHTFDPHHVVAESRRQVNNPNVHLTVDCLFFEGHLLSCNLNDTMSGDIKKIFGSEFPVPVLIHNLISLWQHIPSFFLGFFIWKIFGLCCSSIWNIFVCLGSPIWKKIRPCLNPLVQIAGLIVPLLMAVVTSFSSKIWKRNKSGK</sequence>
<keyword evidence="1" id="KW-0472">Membrane</keyword>
<dbReference type="AlphaFoldDB" id="A0A9Y3RXQ2"/>
<reference evidence="3" key="1">
    <citation type="submission" date="2025-08" db="UniProtKB">
        <authorList>
            <consortium name="RefSeq"/>
        </authorList>
    </citation>
    <scope>IDENTIFICATION</scope>
</reference>
<keyword evidence="1" id="KW-1133">Transmembrane helix</keyword>
<feature type="transmembrane region" description="Helical" evidence="1">
    <location>
        <begin position="154"/>
        <end position="176"/>
    </location>
</feature>
<dbReference type="Proteomes" id="UP000695023">
    <property type="component" value="Unplaced"/>
</dbReference>